<dbReference type="RefSeq" id="WP_345705142.1">
    <property type="nucleotide sequence ID" value="NZ_BAABKV010000001.1"/>
</dbReference>
<keyword evidence="3" id="KW-0804">Transcription</keyword>
<dbReference type="SMART" id="SM00418">
    <property type="entry name" value="HTH_ARSR"/>
    <property type="match status" value="1"/>
</dbReference>
<dbReference type="EMBL" id="JBHTAJ010000140">
    <property type="protein sequence ID" value="MFC7185046.1"/>
    <property type="molecule type" value="Genomic_DNA"/>
</dbReference>
<accession>A0ABW2G690</accession>
<evidence type="ECO:0000256" key="1">
    <source>
        <dbReference type="ARBA" id="ARBA00023015"/>
    </source>
</evidence>
<evidence type="ECO:0000256" key="2">
    <source>
        <dbReference type="ARBA" id="ARBA00023125"/>
    </source>
</evidence>
<dbReference type="InterPro" id="IPR001845">
    <property type="entry name" value="HTH_ArsR_DNA-bd_dom"/>
</dbReference>
<keyword evidence="1" id="KW-0805">Transcription regulation</keyword>
<dbReference type="InterPro" id="IPR011991">
    <property type="entry name" value="ArsR-like_HTH"/>
</dbReference>
<dbReference type="PANTHER" id="PTHR33154:SF12">
    <property type="entry name" value="TRANSCRIPTIONAL REGULATORY PROTEIN"/>
    <property type="match status" value="1"/>
</dbReference>
<feature type="domain" description="HTH arsR-type" evidence="4">
    <location>
        <begin position="17"/>
        <end position="111"/>
    </location>
</feature>
<evidence type="ECO:0000313" key="5">
    <source>
        <dbReference type="EMBL" id="MFC7185046.1"/>
    </source>
</evidence>
<keyword evidence="6" id="KW-1185">Reference proteome</keyword>
<keyword evidence="2" id="KW-0238">DNA-binding</keyword>
<dbReference type="PANTHER" id="PTHR33154">
    <property type="entry name" value="TRANSCRIPTIONAL REGULATOR, ARSR FAMILY"/>
    <property type="match status" value="1"/>
</dbReference>
<sequence>MRSVTDHSPATAAALPEPAVADIRLESVLHALADPVRLRIVASLAGAPHEVNCLAFDLPVAKSTLTHHFRVLREAGLIRQCRRGTSKMNALRADDLAARFPGLLDSVVGGYRATAGH</sequence>
<dbReference type="PRINTS" id="PR00778">
    <property type="entry name" value="HTHARSR"/>
</dbReference>
<dbReference type="Gene3D" id="1.10.10.10">
    <property type="entry name" value="Winged helix-like DNA-binding domain superfamily/Winged helix DNA-binding domain"/>
    <property type="match status" value="1"/>
</dbReference>
<name>A0ABW2G690_9ACTN</name>
<gene>
    <name evidence="5" type="ORF">ACFQMG_36420</name>
</gene>
<dbReference type="NCBIfam" id="NF033788">
    <property type="entry name" value="HTH_metalloreg"/>
    <property type="match status" value="1"/>
</dbReference>
<dbReference type="InterPro" id="IPR036390">
    <property type="entry name" value="WH_DNA-bd_sf"/>
</dbReference>
<dbReference type="PROSITE" id="PS50987">
    <property type="entry name" value="HTH_ARSR_2"/>
    <property type="match status" value="1"/>
</dbReference>
<protein>
    <submittedName>
        <fullName evidence="5">ArsR/SmtB family transcription factor</fullName>
    </submittedName>
</protein>
<evidence type="ECO:0000259" key="4">
    <source>
        <dbReference type="PROSITE" id="PS50987"/>
    </source>
</evidence>
<dbReference type="Pfam" id="PF01022">
    <property type="entry name" value="HTH_5"/>
    <property type="match status" value="1"/>
</dbReference>
<evidence type="ECO:0000256" key="3">
    <source>
        <dbReference type="ARBA" id="ARBA00023163"/>
    </source>
</evidence>
<dbReference type="InterPro" id="IPR036388">
    <property type="entry name" value="WH-like_DNA-bd_sf"/>
</dbReference>
<proteinExistence type="predicted"/>
<dbReference type="SUPFAM" id="SSF46785">
    <property type="entry name" value="Winged helix' DNA-binding domain"/>
    <property type="match status" value="1"/>
</dbReference>
<comment type="caution">
    <text evidence="5">The sequence shown here is derived from an EMBL/GenBank/DDBJ whole genome shotgun (WGS) entry which is preliminary data.</text>
</comment>
<dbReference type="Proteomes" id="UP001596435">
    <property type="component" value="Unassembled WGS sequence"/>
</dbReference>
<reference evidence="6" key="1">
    <citation type="journal article" date="2019" name="Int. J. Syst. Evol. Microbiol.">
        <title>The Global Catalogue of Microorganisms (GCM) 10K type strain sequencing project: providing services to taxonomists for standard genome sequencing and annotation.</title>
        <authorList>
            <consortium name="The Broad Institute Genomics Platform"/>
            <consortium name="The Broad Institute Genome Sequencing Center for Infectious Disease"/>
            <person name="Wu L."/>
            <person name="Ma J."/>
        </authorList>
    </citation>
    <scope>NUCLEOTIDE SEQUENCE [LARGE SCALE GENOMIC DNA]</scope>
    <source>
        <strain evidence="6">CGMCC 1.12859</strain>
    </source>
</reference>
<organism evidence="5 6">
    <name type="scientific">Kitasatospora paranensis</name>
    <dbReference type="NCBI Taxonomy" id="258053"/>
    <lineage>
        <taxon>Bacteria</taxon>
        <taxon>Bacillati</taxon>
        <taxon>Actinomycetota</taxon>
        <taxon>Actinomycetes</taxon>
        <taxon>Kitasatosporales</taxon>
        <taxon>Streptomycetaceae</taxon>
        <taxon>Kitasatospora</taxon>
    </lineage>
</organism>
<dbReference type="CDD" id="cd00090">
    <property type="entry name" value="HTH_ARSR"/>
    <property type="match status" value="1"/>
</dbReference>
<dbReference type="InterPro" id="IPR051081">
    <property type="entry name" value="HTH_MetalResp_TranReg"/>
</dbReference>
<evidence type="ECO:0000313" key="6">
    <source>
        <dbReference type="Proteomes" id="UP001596435"/>
    </source>
</evidence>